<comment type="caution">
    <text evidence="2">The sequence shown here is derived from an EMBL/GenBank/DDBJ whole genome shotgun (WGS) entry which is preliminary data.</text>
</comment>
<reference evidence="2" key="1">
    <citation type="submission" date="2023-10" db="EMBL/GenBank/DDBJ databases">
        <title>Genome assembly of Pristionchus species.</title>
        <authorList>
            <person name="Yoshida K."/>
            <person name="Sommer R.J."/>
        </authorList>
    </citation>
    <scope>NUCLEOTIDE SEQUENCE</scope>
    <source>
        <strain evidence="2">RS5133</strain>
    </source>
</reference>
<dbReference type="PANTHER" id="PTHR47022">
    <property type="entry name" value="BTB AND MATH DOMAIN-CONTAINING PROTEIN 36-RELATED"/>
    <property type="match status" value="1"/>
</dbReference>
<protein>
    <recommendedName>
        <fullName evidence="1">BTB domain-containing protein</fullName>
    </recommendedName>
</protein>
<dbReference type="Gene3D" id="3.30.710.10">
    <property type="entry name" value="Potassium Channel Kv1.1, Chain A"/>
    <property type="match status" value="1"/>
</dbReference>
<evidence type="ECO:0000313" key="2">
    <source>
        <dbReference type="EMBL" id="GMT29940.1"/>
    </source>
</evidence>
<gene>
    <name evidence="2" type="ORF">PFISCL1PPCAC_21237</name>
</gene>
<dbReference type="AlphaFoldDB" id="A0AAV5WHG4"/>
<evidence type="ECO:0000259" key="1">
    <source>
        <dbReference type="Pfam" id="PF00651"/>
    </source>
</evidence>
<evidence type="ECO:0000313" key="3">
    <source>
        <dbReference type="Proteomes" id="UP001432322"/>
    </source>
</evidence>
<name>A0AAV5WHG4_9BILA</name>
<dbReference type="InterPro" id="IPR011333">
    <property type="entry name" value="SKP1/BTB/POZ_sf"/>
</dbReference>
<keyword evidence="3" id="KW-1185">Reference proteome</keyword>
<dbReference type="InterPro" id="IPR000210">
    <property type="entry name" value="BTB/POZ_dom"/>
</dbReference>
<dbReference type="Pfam" id="PF00651">
    <property type="entry name" value="BTB"/>
    <property type="match status" value="1"/>
</dbReference>
<dbReference type="PANTHER" id="PTHR47022:SF1">
    <property type="entry name" value="BTB AND MATH DOMAIN-CONTAINING PROTEIN 36-RELATED"/>
    <property type="match status" value="1"/>
</dbReference>
<feature type="domain" description="BTB" evidence="1">
    <location>
        <begin position="1"/>
        <end position="69"/>
    </location>
</feature>
<dbReference type="Proteomes" id="UP001432322">
    <property type="component" value="Unassembled WGS sequence"/>
</dbReference>
<sequence>MFFDDFAEKGKTEIELKGVKYEEFIDLLHVVYPSFRPVSFDTVQHILALADFYQIKFALNQAQSYLIRTKKINVLDKIKLADQYRLKQLEFYCLKSFKTFIEVKEKNAADTLSKDMQASLFIRTMELPAQ</sequence>
<dbReference type="CDD" id="cd18186">
    <property type="entry name" value="BTB_POZ_ZBTB_KLHL-like"/>
    <property type="match status" value="1"/>
</dbReference>
<dbReference type="EMBL" id="BTSY01000005">
    <property type="protein sequence ID" value="GMT29940.1"/>
    <property type="molecule type" value="Genomic_DNA"/>
</dbReference>
<dbReference type="SUPFAM" id="SSF54695">
    <property type="entry name" value="POZ domain"/>
    <property type="match status" value="1"/>
</dbReference>
<organism evidence="2 3">
    <name type="scientific">Pristionchus fissidentatus</name>
    <dbReference type="NCBI Taxonomy" id="1538716"/>
    <lineage>
        <taxon>Eukaryota</taxon>
        <taxon>Metazoa</taxon>
        <taxon>Ecdysozoa</taxon>
        <taxon>Nematoda</taxon>
        <taxon>Chromadorea</taxon>
        <taxon>Rhabditida</taxon>
        <taxon>Rhabditina</taxon>
        <taxon>Diplogasteromorpha</taxon>
        <taxon>Diplogasteroidea</taxon>
        <taxon>Neodiplogasteridae</taxon>
        <taxon>Pristionchus</taxon>
    </lineage>
</organism>
<accession>A0AAV5WHG4</accession>
<proteinExistence type="predicted"/>